<keyword evidence="6 13" id="KW-1133">Transmembrane helix</keyword>
<keyword evidence="5 13" id="KW-0552">Olfaction</keyword>
<comment type="subunit">
    <text evidence="12">Interacts with Orco. Complexes exist early in the endomembrane system in olfactory sensory neurons (OSNs), coupling these complexes to the conserved ciliary trafficking pathway.</text>
</comment>
<evidence type="ECO:0000256" key="13">
    <source>
        <dbReference type="RuleBase" id="RU351113"/>
    </source>
</evidence>
<name>A0A6M9TY89_BACCC</name>
<feature type="transmembrane region" description="Helical" evidence="13">
    <location>
        <begin position="140"/>
        <end position="165"/>
    </location>
</feature>
<evidence type="ECO:0000256" key="11">
    <source>
        <dbReference type="ARBA" id="ARBA00037946"/>
    </source>
</evidence>
<keyword evidence="9 13" id="KW-0807">Transducer</keyword>
<feature type="transmembrane region" description="Helical" evidence="13">
    <location>
        <begin position="298"/>
        <end position="316"/>
    </location>
</feature>
<dbReference type="EMBL" id="MT474338">
    <property type="protein sequence ID" value="QKN21050.1"/>
    <property type="molecule type" value="mRNA"/>
</dbReference>
<gene>
    <name evidence="14" type="primary">OR94b.1</name>
</gene>
<evidence type="ECO:0000256" key="8">
    <source>
        <dbReference type="ARBA" id="ARBA00023170"/>
    </source>
</evidence>
<comment type="function">
    <text evidence="10">Odorant receptor which mediates acceptance or avoidance behavior, depending on its substrates. The odorant receptor repertoire encodes a large collection of odor stimuli that vary widely in identity, intensity, and duration. May form a complex with Orco to form odorant-sensing units, providing sensitive and prolonged odorant signaling and calcium permeability.</text>
</comment>
<evidence type="ECO:0000256" key="12">
    <source>
        <dbReference type="ARBA" id="ARBA00038679"/>
    </source>
</evidence>
<organism evidence="14">
    <name type="scientific">Bactrocera correcta</name>
    <name type="common">Guava fruit fly</name>
    <name type="synonym">Chaetodacus correctus</name>
    <dbReference type="NCBI Taxonomy" id="47773"/>
    <lineage>
        <taxon>Eukaryota</taxon>
        <taxon>Metazoa</taxon>
        <taxon>Ecdysozoa</taxon>
        <taxon>Arthropoda</taxon>
        <taxon>Hexapoda</taxon>
        <taxon>Insecta</taxon>
        <taxon>Pterygota</taxon>
        <taxon>Neoptera</taxon>
        <taxon>Endopterygota</taxon>
        <taxon>Diptera</taxon>
        <taxon>Brachycera</taxon>
        <taxon>Muscomorpha</taxon>
        <taxon>Tephritoidea</taxon>
        <taxon>Tephritidae</taxon>
        <taxon>Bactrocera</taxon>
        <taxon>Bactrocera</taxon>
    </lineage>
</organism>
<keyword evidence="3 13" id="KW-0716">Sensory transduction</keyword>
<dbReference type="InterPro" id="IPR004117">
    <property type="entry name" value="7tm6_olfct_rcpt"/>
</dbReference>
<evidence type="ECO:0000256" key="10">
    <source>
        <dbReference type="ARBA" id="ARBA00037764"/>
    </source>
</evidence>
<proteinExistence type="evidence at transcript level"/>
<reference evidence="14" key="1">
    <citation type="journal article" date="2020" name="Mol. Phylogenet. Evol.">
        <title>Analyses of chemosensory genes provide insight into the evolution of behavioral differences to phytochemicals in Bactrocera species.</title>
        <authorList>
            <person name="Wu Z."/>
            <person name="Cui Y."/>
            <person name="Ma J."/>
            <person name="Qu M."/>
            <person name="Lin J."/>
        </authorList>
    </citation>
    <scope>NUCLEOTIDE SEQUENCE</scope>
</reference>
<feature type="transmembrane region" description="Helical" evidence="13">
    <location>
        <begin position="185"/>
        <end position="203"/>
    </location>
</feature>
<feature type="transmembrane region" description="Helical" evidence="13">
    <location>
        <begin position="266"/>
        <end position="286"/>
    </location>
</feature>
<evidence type="ECO:0000256" key="6">
    <source>
        <dbReference type="ARBA" id="ARBA00022989"/>
    </source>
</evidence>
<dbReference type="GO" id="GO:0007165">
    <property type="term" value="P:signal transduction"/>
    <property type="evidence" value="ECO:0007669"/>
    <property type="project" value="UniProtKB-KW"/>
</dbReference>
<evidence type="ECO:0000256" key="7">
    <source>
        <dbReference type="ARBA" id="ARBA00023136"/>
    </source>
</evidence>
<dbReference type="GO" id="GO:0005549">
    <property type="term" value="F:odorant binding"/>
    <property type="evidence" value="ECO:0007669"/>
    <property type="project" value="InterPro"/>
</dbReference>
<protein>
    <recommendedName>
        <fullName evidence="13">Odorant receptor</fullName>
    </recommendedName>
</protein>
<sequence length="399" mass="46367">MAVKKWSPPNMSSMSRTAAANIIIAVLKPLGCWQWTRDPRQPYIEKVERVYRIVLHATLPFTFIALMFTGVLLSRDLEEIGSILHVLLTEFALVIKTLHIWRKGGVAWRFMHEVANDPIYALRQQSEWTKWQRAQRSFAIVTYTYCLACLAVVVFACIGAMMTPADVYVLPMSIYVPFEWHHPRRYWYVWTYNTIASLMTAIANAMLDLVNCYFMFHLSLLYKLIGWRLSALQRRANEPPVIEQLSEIFQMHMKVRRLATECETLVSIPVFGQIVLSAFILCFCGYRLQQRDNMDNLGMLFSTVQFATVMAVQIFLPCYFGNKVTEFSNALTDDIFNSDWTTFDVPTRKFMILYMELLKRPTNLMSVNYFIIGLPIFAKTMKNAYSIFALILNMNNEMK</sequence>
<keyword evidence="7 13" id="KW-0472">Membrane</keyword>
<keyword evidence="8 13" id="KW-0675">Receptor</keyword>
<feature type="transmembrane region" description="Helical" evidence="13">
    <location>
        <begin position="53"/>
        <end position="74"/>
    </location>
</feature>
<accession>A0A6M9TY89</accession>
<evidence type="ECO:0000256" key="1">
    <source>
        <dbReference type="ARBA" id="ARBA00004651"/>
    </source>
</evidence>
<comment type="similarity">
    <text evidence="11">Belongs to the insect chemoreceptor superfamily. Heteromeric odorant receptor channel (TC 1.A.69) family. Or2a subfamily.</text>
</comment>
<dbReference type="GO" id="GO:0004984">
    <property type="term" value="F:olfactory receptor activity"/>
    <property type="evidence" value="ECO:0007669"/>
    <property type="project" value="InterPro"/>
</dbReference>
<evidence type="ECO:0000256" key="9">
    <source>
        <dbReference type="ARBA" id="ARBA00023224"/>
    </source>
</evidence>
<evidence type="ECO:0000256" key="3">
    <source>
        <dbReference type="ARBA" id="ARBA00022606"/>
    </source>
</evidence>
<evidence type="ECO:0000313" key="14">
    <source>
        <dbReference type="EMBL" id="QKN21050.1"/>
    </source>
</evidence>
<feature type="transmembrane region" description="Helical" evidence="13">
    <location>
        <begin position="369"/>
        <end position="392"/>
    </location>
</feature>
<evidence type="ECO:0000256" key="2">
    <source>
        <dbReference type="ARBA" id="ARBA00022475"/>
    </source>
</evidence>
<keyword evidence="2" id="KW-1003">Cell membrane</keyword>
<dbReference type="GO" id="GO:0005886">
    <property type="term" value="C:plasma membrane"/>
    <property type="evidence" value="ECO:0007669"/>
    <property type="project" value="UniProtKB-SubCell"/>
</dbReference>
<dbReference type="AlphaFoldDB" id="A0A6M9TY89"/>
<evidence type="ECO:0000256" key="5">
    <source>
        <dbReference type="ARBA" id="ARBA00022725"/>
    </source>
</evidence>
<evidence type="ECO:0000256" key="4">
    <source>
        <dbReference type="ARBA" id="ARBA00022692"/>
    </source>
</evidence>
<dbReference type="PANTHER" id="PTHR21137:SF37">
    <property type="entry name" value="ODORANT RECEPTOR 46A, ISOFORM B-RELATED"/>
    <property type="match status" value="1"/>
</dbReference>
<keyword evidence="4 13" id="KW-0812">Transmembrane</keyword>
<dbReference type="PANTHER" id="PTHR21137">
    <property type="entry name" value="ODORANT RECEPTOR"/>
    <property type="match status" value="1"/>
</dbReference>
<dbReference type="Pfam" id="PF02949">
    <property type="entry name" value="7tm_6"/>
    <property type="match status" value="1"/>
</dbReference>
<feature type="transmembrane region" description="Helical" evidence="13">
    <location>
        <begin position="80"/>
        <end position="101"/>
    </location>
</feature>
<comment type="subcellular location">
    <subcellularLocation>
        <location evidence="1 13">Cell membrane</location>
        <topology evidence="1 13">Multi-pass membrane protein</topology>
    </subcellularLocation>
</comment>